<dbReference type="PANTHER" id="PTHR19446">
    <property type="entry name" value="REVERSE TRANSCRIPTASES"/>
    <property type="match status" value="1"/>
</dbReference>
<dbReference type="Pfam" id="PF00078">
    <property type="entry name" value="RVT_1"/>
    <property type="match status" value="1"/>
</dbReference>
<name>A0AAV4TS14_9ARAC</name>
<dbReference type="InterPro" id="IPR000477">
    <property type="entry name" value="RT_dom"/>
</dbReference>
<reference evidence="2 3" key="1">
    <citation type="submission" date="2021-06" db="EMBL/GenBank/DDBJ databases">
        <title>Caerostris darwini draft genome.</title>
        <authorList>
            <person name="Kono N."/>
            <person name="Arakawa K."/>
        </authorList>
    </citation>
    <scope>NUCLEOTIDE SEQUENCE [LARGE SCALE GENOMIC DNA]</scope>
</reference>
<evidence type="ECO:0000313" key="3">
    <source>
        <dbReference type="Proteomes" id="UP001054837"/>
    </source>
</evidence>
<proteinExistence type="predicted"/>
<dbReference type="Proteomes" id="UP001054837">
    <property type="component" value="Unassembled WGS sequence"/>
</dbReference>
<evidence type="ECO:0000259" key="1">
    <source>
        <dbReference type="Pfam" id="PF00078"/>
    </source>
</evidence>
<accession>A0AAV4TS14</accession>
<organism evidence="2 3">
    <name type="scientific">Caerostris darwini</name>
    <dbReference type="NCBI Taxonomy" id="1538125"/>
    <lineage>
        <taxon>Eukaryota</taxon>
        <taxon>Metazoa</taxon>
        <taxon>Ecdysozoa</taxon>
        <taxon>Arthropoda</taxon>
        <taxon>Chelicerata</taxon>
        <taxon>Arachnida</taxon>
        <taxon>Araneae</taxon>
        <taxon>Araneomorphae</taxon>
        <taxon>Entelegynae</taxon>
        <taxon>Araneoidea</taxon>
        <taxon>Araneidae</taxon>
        <taxon>Caerostris</taxon>
    </lineage>
</organism>
<dbReference type="EMBL" id="BPLQ01010159">
    <property type="protein sequence ID" value="GIY48844.1"/>
    <property type="molecule type" value="Genomic_DNA"/>
</dbReference>
<sequence>MKCLTARLQNWCQRFDVLSPNQKGFTPSDGVLEHNFVLQRRLENARLAKKNLCIAFLDVSNDFGSLPHSAINDCLTAIGVGEAFKNLIMSSYAGCSTSILTNETRTSPITIECGVKQGCPLSGLIQSSDLSKGMHLTTLYWLMPTT</sequence>
<evidence type="ECO:0000313" key="2">
    <source>
        <dbReference type="EMBL" id="GIY48844.1"/>
    </source>
</evidence>
<feature type="domain" description="Reverse transcriptase" evidence="1">
    <location>
        <begin position="2"/>
        <end position="125"/>
    </location>
</feature>
<keyword evidence="3" id="KW-1185">Reference proteome</keyword>
<gene>
    <name evidence="2" type="primary">PO21_24</name>
    <name evidence="2" type="ORF">CDAR_559481</name>
</gene>
<protein>
    <submittedName>
        <fullName evidence="2">Retrovirus-related Pol polyprotein from type-1 retrotransposable element R2</fullName>
    </submittedName>
</protein>
<dbReference type="AlphaFoldDB" id="A0AAV4TS14"/>
<comment type="caution">
    <text evidence="2">The sequence shown here is derived from an EMBL/GenBank/DDBJ whole genome shotgun (WGS) entry which is preliminary data.</text>
</comment>